<accession>A0A3S0ZBZ0</accession>
<name>A0A3S0ZBZ0_ELYCH</name>
<evidence type="ECO:0000256" key="10">
    <source>
        <dbReference type="SAM" id="MobiDB-lite"/>
    </source>
</evidence>
<evidence type="ECO:0000256" key="4">
    <source>
        <dbReference type="ARBA" id="ARBA00022692"/>
    </source>
</evidence>
<organism evidence="11 12">
    <name type="scientific">Elysia chlorotica</name>
    <name type="common">Eastern emerald elysia</name>
    <name type="synonym">Sea slug</name>
    <dbReference type="NCBI Taxonomy" id="188477"/>
    <lineage>
        <taxon>Eukaryota</taxon>
        <taxon>Metazoa</taxon>
        <taxon>Spiralia</taxon>
        <taxon>Lophotrochozoa</taxon>
        <taxon>Mollusca</taxon>
        <taxon>Gastropoda</taxon>
        <taxon>Heterobranchia</taxon>
        <taxon>Euthyneura</taxon>
        <taxon>Panpulmonata</taxon>
        <taxon>Sacoglossa</taxon>
        <taxon>Placobranchoidea</taxon>
        <taxon>Plakobranchidae</taxon>
        <taxon>Elysia</taxon>
    </lineage>
</organism>
<keyword evidence="5" id="KW-0735">Signal-anchor</keyword>
<keyword evidence="6" id="KW-1133">Transmembrane helix</keyword>
<feature type="non-terminal residue" evidence="11">
    <location>
        <position position="360"/>
    </location>
</feature>
<comment type="subcellular location">
    <subcellularLocation>
        <location evidence="1">Golgi apparatus membrane</location>
        <topology evidence="1">Single-pass type II membrane protein</topology>
    </subcellularLocation>
</comment>
<dbReference type="Gene3D" id="3.40.50.300">
    <property type="entry name" value="P-loop containing nucleotide triphosphate hydrolases"/>
    <property type="match status" value="1"/>
</dbReference>
<comment type="caution">
    <text evidence="11">The sequence shown here is derived from an EMBL/GenBank/DDBJ whole genome shotgun (WGS) entry which is preliminary data.</text>
</comment>
<dbReference type="PANTHER" id="PTHR14647">
    <property type="entry name" value="GALACTOSE-3-O-SULFOTRANSFERASE"/>
    <property type="match status" value="1"/>
</dbReference>
<keyword evidence="8" id="KW-0472">Membrane</keyword>
<evidence type="ECO:0000313" key="12">
    <source>
        <dbReference type="Proteomes" id="UP000271974"/>
    </source>
</evidence>
<evidence type="ECO:0000256" key="1">
    <source>
        <dbReference type="ARBA" id="ARBA00004323"/>
    </source>
</evidence>
<protein>
    <recommendedName>
        <fullName evidence="13">Galactose-3-O-sulfotransferase 3</fullName>
    </recommendedName>
</protein>
<keyword evidence="3" id="KW-0808">Transferase</keyword>
<keyword evidence="4" id="KW-0812">Transmembrane</keyword>
<feature type="non-terminal residue" evidence="11">
    <location>
        <position position="1"/>
    </location>
</feature>
<evidence type="ECO:0000256" key="8">
    <source>
        <dbReference type="ARBA" id="ARBA00023136"/>
    </source>
</evidence>
<sequence>IQTNLENQEHLKPENSSQKLAHSRNPQARIWKFSKAASEVRQIVFAKVHKAASSTLQNILLRFALARDLNVLIPSHPPVFSDRHSHISGFLPHPGGHGKPFDIHCTHVIYNETEVAKYFTTDAVRIAILREPIQQAISALWYYMKNFPYLGLVKGILKHYRDPVNGLLNNPQDFDDPGNERGPAFSYTNNRMSVDLGFDLTDFEASKRNSSKINAFIQQVEEQFDLVLISDYFDESMVLVRRYLRWSMKDILYIKRNSAQIDPNSTSESKPVLNSTTYNTFRQWNRIDFELYEHFLSIFLQKVKEEQHFDKELNVYKWILKNINNFCLNNSKNQTLRVSQGKWNEAFTVSPTDCQLMLKN</sequence>
<evidence type="ECO:0000256" key="3">
    <source>
        <dbReference type="ARBA" id="ARBA00022679"/>
    </source>
</evidence>
<dbReference type="OrthoDB" id="514299at2759"/>
<comment type="similarity">
    <text evidence="2">Belongs to the galactose-3-O-sulfotransferase family.</text>
</comment>
<dbReference type="InterPro" id="IPR027417">
    <property type="entry name" value="P-loop_NTPase"/>
</dbReference>
<dbReference type="AlphaFoldDB" id="A0A3S0ZBZ0"/>
<evidence type="ECO:0000313" key="11">
    <source>
        <dbReference type="EMBL" id="RUS74185.1"/>
    </source>
</evidence>
<proteinExistence type="inferred from homology"/>
<dbReference type="EMBL" id="RQTK01000857">
    <property type="protein sequence ID" value="RUS74185.1"/>
    <property type="molecule type" value="Genomic_DNA"/>
</dbReference>
<feature type="compositionally biased region" description="Polar residues" evidence="10">
    <location>
        <begin position="14"/>
        <end position="23"/>
    </location>
</feature>
<dbReference type="SUPFAM" id="SSF52540">
    <property type="entry name" value="P-loop containing nucleoside triphosphate hydrolases"/>
    <property type="match status" value="1"/>
</dbReference>
<dbReference type="GO" id="GO:0000139">
    <property type="term" value="C:Golgi membrane"/>
    <property type="evidence" value="ECO:0007669"/>
    <property type="project" value="UniProtKB-SubCell"/>
</dbReference>
<evidence type="ECO:0008006" key="13">
    <source>
        <dbReference type="Google" id="ProtNLM"/>
    </source>
</evidence>
<dbReference type="GO" id="GO:0001733">
    <property type="term" value="F:galactosylceramide sulfotransferase activity"/>
    <property type="evidence" value="ECO:0007669"/>
    <property type="project" value="InterPro"/>
</dbReference>
<evidence type="ECO:0000256" key="9">
    <source>
        <dbReference type="ARBA" id="ARBA00023180"/>
    </source>
</evidence>
<keyword evidence="7" id="KW-0333">Golgi apparatus</keyword>
<evidence type="ECO:0000256" key="7">
    <source>
        <dbReference type="ARBA" id="ARBA00023034"/>
    </source>
</evidence>
<feature type="region of interest" description="Disordered" evidence="10">
    <location>
        <begin position="1"/>
        <end position="23"/>
    </location>
</feature>
<dbReference type="Proteomes" id="UP000271974">
    <property type="component" value="Unassembled WGS sequence"/>
</dbReference>
<dbReference type="InterPro" id="IPR009729">
    <property type="entry name" value="Gal-3-0_sulfotransfrase"/>
</dbReference>
<dbReference type="GO" id="GO:0009247">
    <property type="term" value="P:glycolipid biosynthetic process"/>
    <property type="evidence" value="ECO:0007669"/>
    <property type="project" value="InterPro"/>
</dbReference>
<gene>
    <name evidence="11" type="ORF">EGW08_018053</name>
</gene>
<evidence type="ECO:0000256" key="6">
    <source>
        <dbReference type="ARBA" id="ARBA00022989"/>
    </source>
</evidence>
<reference evidence="11 12" key="1">
    <citation type="submission" date="2019-01" db="EMBL/GenBank/DDBJ databases">
        <title>A draft genome assembly of the solar-powered sea slug Elysia chlorotica.</title>
        <authorList>
            <person name="Cai H."/>
            <person name="Li Q."/>
            <person name="Fang X."/>
            <person name="Li J."/>
            <person name="Curtis N.E."/>
            <person name="Altenburger A."/>
            <person name="Shibata T."/>
            <person name="Feng M."/>
            <person name="Maeda T."/>
            <person name="Schwartz J.A."/>
            <person name="Shigenobu S."/>
            <person name="Lundholm N."/>
            <person name="Nishiyama T."/>
            <person name="Yang H."/>
            <person name="Hasebe M."/>
            <person name="Li S."/>
            <person name="Pierce S.K."/>
            <person name="Wang J."/>
        </authorList>
    </citation>
    <scope>NUCLEOTIDE SEQUENCE [LARGE SCALE GENOMIC DNA]</scope>
    <source>
        <strain evidence="11">EC2010</strain>
        <tissue evidence="11">Whole organism of an adult</tissue>
    </source>
</reference>
<keyword evidence="12" id="KW-1185">Reference proteome</keyword>
<evidence type="ECO:0000256" key="2">
    <source>
        <dbReference type="ARBA" id="ARBA00008124"/>
    </source>
</evidence>
<keyword evidence="9" id="KW-0325">Glycoprotein</keyword>
<evidence type="ECO:0000256" key="5">
    <source>
        <dbReference type="ARBA" id="ARBA00022968"/>
    </source>
</evidence>
<dbReference type="PANTHER" id="PTHR14647:SF87">
    <property type="entry name" value="PUTATIVE-RELATED"/>
    <property type="match status" value="1"/>
</dbReference>
<dbReference type="Pfam" id="PF06990">
    <property type="entry name" value="Gal-3-0_sulfotr"/>
    <property type="match status" value="1"/>
</dbReference>